<dbReference type="Gene3D" id="3.30.200.20">
    <property type="entry name" value="Phosphorylase Kinase, domain 1"/>
    <property type="match status" value="1"/>
</dbReference>
<dbReference type="InterPro" id="IPR017441">
    <property type="entry name" value="Protein_kinase_ATP_BS"/>
</dbReference>
<dbReference type="GO" id="GO:0007169">
    <property type="term" value="P:cell surface receptor protein tyrosine kinase signaling pathway"/>
    <property type="evidence" value="ECO:0007669"/>
    <property type="project" value="InterPro"/>
</dbReference>
<dbReference type="Pfam" id="PF12810">
    <property type="entry name" value="ALK_LTK_GRD"/>
    <property type="match status" value="1"/>
</dbReference>
<dbReference type="SMART" id="SM00137">
    <property type="entry name" value="MAM"/>
    <property type="match status" value="1"/>
</dbReference>
<keyword evidence="2" id="KW-1003">Cell membrane</keyword>
<feature type="binding site" evidence="16">
    <location>
        <position position="805"/>
    </location>
    <ligand>
        <name>ATP</name>
        <dbReference type="ChEBI" id="CHEBI:30616"/>
    </ligand>
</feature>
<dbReference type="FunFam" id="1.10.510.10:FF:000113">
    <property type="entry name" value="Tyrosine-protein kinase receptor"/>
    <property type="match status" value="1"/>
</dbReference>
<keyword evidence="5" id="KW-0732">Signal</keyword>
<dbReference type="EMBL" id="BLKM01001619">
    <property type="protein sequence ID" value="GFG40225.1"/>
    <property type="molecule type" value="Genomic_DNA"/>
</dbReference>
<evidence type="ECO:0000256" key="11">
    <source>
        <dbReference type="ARBA" id="ARBA00023137"/>
    </source>
</evidence>
<evidence type="ECO:0000313" key="20">
    <source>
        <dbReference type="EMBL" id="GFG40225.1"/>
    </source>
</evidence>
<evidence type="ECO:0000259" key="18">
    <source>
        <dbReference type="PROSITE" id="PS50011"/>
    </source>
</evidence>
<keyword evidence="4 17" id="KW-0812">Transmembrane</keyword>
<feature type="domain" description="Protein kinase" evidence="18">
    <location>
        <begin position="771"/>
        <end position="1041"/>
    </location>
</feature>
<evidence type="ECO:0000256" key="12">
    <source>
        <dbReference type="ARBA" id="ARBA00023157"/>
    </source>
</evidence>
<organism evidence="20 21">
    <name type="scientific">Coptotermes formosanus</name>
    <name type="common">Formosan subterranean termite</name>
    <dbReference type="NCBI Taxonomy" id="36987"/>
    <lineage>
        <taxon>Eukaryota</taxon>
        <taxon>Metazoa</taxon>
        <taxon>Ecdysozoa</taxon>
        <taxon>Arthropoda</taxon>
        <taxon>Hexapoda</taxon>
        <taxon>Insecta</taxon>
        <taxon>Pterygota</taxon>
        <taxon>Neoptera</taxon>
        <taxon>Polyneoptera</taxon>
        <taxon>Dictyoptera</taxon>
        <taxon>Blattodea</taxon>
        <taxon>Blattoidea</taxon>
        <taxon>Termitoidae</taxon>
        <taxon>Rhinotermitidae</taxon>
        <taxon>Coptotermes</taxon>
    </lineage>
</organism>
<accession>A0A6L2QB51</accession>
<dbReference type="GO" id="GO:0043235">
    <property type="term" value="C:receptor complex"/>
    <property type="evidence" value="ECO:0007669"/>
    <property type="project" value="TreeGrafter"/>
</dbReference>
<evidence type="ECO:0000256" key="16">
    <source>
        <dbReference type="PROSITE-ProRule" id="PRU10141"/>
    </source>
</evidence>
<dbReference type="SUPFAM" id="SSF49899">
    <property type="entry name" value="Concanavalin A-like lectins/glucanases"/>
    <property type="match status" value="1"/>
</dbReference>
<dbReference type="FunCoup" id="A0A6L2QB51">
    <property type="interactions" value="14"/>
</dbReference>
<evidence type="ECO:0000256" key="14">
    <source>
        <dbReference type="ARBA" id="ARBA00023180"/>
    </source>
</evidence>
<dbReference type="Gene3D" id="1.10.510.10">
    <property type="entry name" value="Transferase(Phosphotransferase) domain 1"/>
    <property type="match status" value="1"/>
</dbReference>
<dbReference type="GO" id="GO:0005524">
    <property type="term" value="F:ATP binding"/>
    <property type="evidence" value="ECO:0007669"/>
    <property type="project" value="UniProtKB-UniRule"/>
</dbReference>
<dbReference type="SMART" id="SM00219">
    <property type="entry name" value="TyrKc"/>
    <property type="match status" value="1"/>
</dbReference>
<protein>
    <recommendedName>
        <fullName evidence="17">Tyrosine-protein kinase receptor</fullName>
        <ecNumber evidence="17">2.7.10.1</ecNumber>
    </recommendedName>
</protein>
<dbReference type="GO" id="GO:0005886">
    <property type="term" value="C:plasma membrane"/>
    <property type="evidence" value="ECO:0007669"/>
    <property type="project" value="UniProtKB-SubCell"/>
</dbReference>
<dbReference type="EC" id="2.7.10.1" evidence="17"/>
<dbReference type="InterPro" id="IPR013320">
    <property type="entry name" value="ConA-like_dom_sf"/>
</dbReference>
<dbReference type="InterPro" id="IPR000998">
    <property type="entry name" value="MAM_dom"/>
</dbReference>
<dbReference type="InterPro" id="IPR002172">
    <property type="entry name" value="LDrepeatLR_classA_rpt"/>
</dbReference>
<evidence type="ECO:0000259" key="19">
    <source>
        <dbReference type="PROSITE" id="PS50060"/>
    </source>
</evidence>
<keyword evidence="11" id="KW-0829">Tyrosine-protein kinase</keyword>
<comment type="similarity">
    <text evidence="17">Belongs to the protein kinase superfamily. Tyr protein kinase family. Insulin receptor subfamily.</text>
</comment>
<dbReference type="OrthoDB" id="73209at2759"/>
<dbReference type="SUPFAM" id="SSF57424">
    <property type="entry name" value="LDL receptor-like module"/>
    <property type="match status" value="1"/>
</dbReference>
<dbReference type="PROSITE" id="PS50060">
    <property type="entry name" value="MAM_2"/>
    <property type="match status" value="2"/>
</dbReference>
<evidence type="ECO:0000256" key="10">
    <source>
        <dbReference type="ARBA" id="ARBA00023136"/>
    </source>
</evidence>
<dbReference type="GO" id="GO:0045664">
    <property type="term" value="P:regulation of neuron differentiation"/>
    <property type="evidence" value="ECO:0007669"/>
    <property type="project" value="TreeGrafter"/>
</dbReference>
<proteinExistence type="inferred from homology"/>
<evidence type="ECO:0000256" key="17">
    <source>
        <dbReference type="RuleBase" id="RU000312"/>
    </source>
</evidence>
<keyword evidence="9" id="KW-1133">Transmembrane helix</keyword>
<feature type="domain" description="MAM" evidence="19">
    <location>
        <begin position="141"/>
        <end position="308"/>
    </location>
</feature>
<dbReference type="SUPFAM" id="SSF56112">
    <property type="entry name" value="Protein kinase-like (PK-like)"/>
    <property type="match status" value="1"/>
</dbReference>
<dbReference type="InterPro" id="IPR050122">
    <property type="entry name" value="RTK"/>
</dbReference>
<dbReference type="GO" id="GO:0004714">
    <property type="term" value="F:transmembrane receptor protein tyrosine kinase activity"/>
    <property type="evidence" value="ECO:0007669"/>
    <property type="project" value="UniProtKB-EC"/>
</dbReference>
<dbReference type="InParanoid" id="A0A6L2QB51"/>
<keyword evidence="14" id="KW-0325">Glycoprotein</keyword>
<dbReference type="InterPro" id="IPR000719">
    <property type="entry name" value="Prot_kinase_dom"/>
</dbReference>
<evidence type="ECO:0000256" key="4">
    <source>
        <dbReference type="ARBA" id="ARBA00022692"/>
    </source>
</evidence>
<dbReference type="PROSITE" id="PS00109">
    <property type="entry name" value="PROTEIN_KINASE_TYR"/>
    <property type="match status" value="1"/>
</dbReference>
<keyword evidence="21" id="KW-1185">Reference proteome</keyword>
<name>A0A6L2QB51_COPFO</name>
<evidence type="ECO:0000256" key="3">
    <source>
        <dbReference type="ARBA" id="ARBA00022679"/>
    </source>
</evidence>
<evidence type="ECO:0000256" key="2">
    <source>
        <dbReference type="ARBA" id="ARBA00022475"/>
    </source>
</evidence>
<keyword evidence="10" id="KW-0472">Membrane</keyword>
<dbReference type="CDD" id="cd05036">
    <property type="entry name" value="PTKc_ALK_LTK"/>
    <property type="match status" value="1"/>
</dbReference>
<evidence type="ECO:0000256" key="5">
    <source>
        <dbReference type="ARBA" id="ARBA00022729"/>
    </source>
</evidence>
<keyword evidence="7" id="KW-0418">Kinase</keyword>
<evidence type="ECO:0000256" key="9">
    <source>
        <dbReference type="ARBA" id="ARBA00022989"/>
    </source>
</evidence>
<dbReference type="InterPro" id="IPR002011">
    <property type="entry name" value="Tyr_kinase_rcpt_2_CS"/>
</dbReference>
<keyword evidence="12" id="KW-1015">Disulfide bond</keyword>
<dbReference type="AlphaFoldDB" id="A0A6L2QB51"/>
<keyword evidence="17" id="KW-0597">Phosphoprotein</keyword>
<keyword evidence="13 17" id="KW-0675">Receptor</keyword>
<dbReference type="InterPro" id="IPR036055">
    <property type="entry name" value="LDL_receptor-like_sf"/>
</dbReference>
<evidence type="ECO:0000313" key="21">
    <source>
        <dbReference type="Proteomes" id="UP000502823"/>
    </source>
</evidence>
<dbReference type="Pfam" id="PF00629">
    <property type="entry name" value="MAM"/>
    <property type="match status" value="2"/>
</dbReference>
<dbReference type="InterPro" id="IPR008266">
    <property type="entry name" value="Tyr_kinase_AS"/>
</dbReference>
<dbReference type="Pfam" id="PF07714">
    <property type="entry name" value="PK_Tyr_Ser-Thr"/>
    <property type="match status" value="1"/>
</dbReference>
<reference evidence="21" key="1">
    <citation type="submission" date="2020-01" db="EMBL/GenBank/DDBJ databases">
        <title>Draft genome sequence of the Termite Coptotermes fromosanus.</title>
        <authorList>
            <person name="Itakura S."/>
            <person name="Yosikawa Y."/>
            <person name="Umezawa K."/>
        </authorList>
    </citation>
    <scope>NUCLEOTIDE SEQUENCE [LARGE SCALE GENOMIC DNA]</scope>
</reference>
<dbReference type="Gene3D" id="2.60.120.200">
    <property type="match status" value="2"/>
</dbReference>
<dbReference type="InterPro" id="IPR020635">
    <property type="entry name" value="Tyr_kinase_cat_dom"/>
</dbReference>
<dbReference type="InterPro" id="IPR011009">
    <property type="entry name" value="Kinase-like_dom_sf"/>
</dbReference>
<comment type="subcellular location">
    <subcellularLocation>
        <location evidence="1">Cell membrane</location>
        <topology evidence="1">Single-pass type I membrane protein</topology>
    </subcellularLocation>
</comment>
<dbReference type="InterPro" id="IPR055163">
    <property type="entry name" value="ALK/LTK-like_GRD"/>
</dbReference>
<comment type="catalytic activity">
    <reaction evidence="15 17">
        <text>L-tyrosyl-[protein] + ATP = O-phospho-L-tyrosyl-[protein] + ADP + H(+)</text>
        <dbReference type="Rhea" id="RHEA:10596"/>
        <dbReference type="Rhea" id="RHEA-COMP:10136"/>
        <dbReference type="Rhea" id="RHEA-COMP:20101"/>
        <dbReference type="ChEBI" id="CHEBI:15378"/>
        <dbReference type="ChEBI" id="CHEBI:30616"/>
        <dbReference type="ChEBI" id="CHEBI:46858"/>
        <dbReference type="ChEBI" id="CHEBI:61978"/>
        <dbReference type="ChEBI" id="CHEBI:456216"/>
        <dbReference type="EC" id="2.7.10.1"/>
    </reaction>
</comment>
<dbReference type="PANTHER" id="PTHR24416:SF604">
    <property type="entry name" value="RECEPTOR PROTEIN-TYROSINE KINASE"/>
    <property type="match status" value="1"/>
</dbReference>
<dbReference type="Proteomes" id="UP000502823">
    <property type="component" value="Unassembled WGS sequence"/>
</dbReference>
<dbReference type="PANTHER" id="PTHR24416">
    <property type="entry name" value="TYROSINE-PROTEIN KINASE RECEPTOR"/>
    <property type="match status" value="1"/>
</dbReference>
<gene>
    <name evidence="20" type="ORF">Cfor_09813</name>
</gene>
<dbReference type="FunFam" id="3.30.200.20:FF:000117">
    <property type="entry name" value="Tyrosine-protein kinase receptor"/>
    <property type="match status" value="1"/>
</dbReference>
<evidence type="ECO:0000256" key="6">
    <source>
        <dbReference type="ARBA" id="ARBA00022741"/>
    </source>
</evidence>
<sequence>MYPATQQQHCSLEVWLFMSNMLRSTLRLVSNSTRQLIVKELRGNNNERWEKFRFKIGPIYQKFSLILEVVAKDIAPAIMALDNLRFVDCFNEAPPLNSSASYKFWCSNNVSLDRDHVCDLHKDCPEGEDEDQDCDKLPAYSHCTYEDGLCGWNEKEMTWMRQNGSHANGPSVDHTYQNASGVYLYVNLSAADMGLGPILESPIFHPPPCYHSESNQLYSNSCTIRFHYFPYGGYSAGLELSVVELQPHQNKTSRLFWFFGGRGQNWVRHVVPLPNMTHRYFLKFHAVKAYHQGYMCLDDFSMSPECFGFGKLRIAIIYPNFKVQIFPAVYTITTCGARGREGPKTENCLQAYKHSATNVAVLDTAPWAGIQRWTVPEGGYYTIIAKGASGGAGLSGGSSSGAIVQAVVELHRGQHLYILVGQEGSSGCEGLSSGTYMQPKPSASNNSFLRHSFATSQGESSINRVLTLNITHGGGGGGGATFVFVVDEDNDPVPLIVASGGGGLSHSRSKDDWSQHGHGLKDSRLDVTGNEFGQDAAGAGGGWTNNSSMNFRIETGWALLGGGIGGNACHNQPNGMGAGGFGGGGGGCAAGGGGGGFAGGNAWSEPTRNGEGGYSYVGTEILSNIETAKHHGPGLVLIIPGLDKACGCDYRCLALDEFRSNVQCICPDNWLLAPDSTSCILLDPKMRYCLKIVVIAGLLLFISALFQEVYNRYQIKQSAIERRRMISGPGLPLNRLREAPGSVMTESNPTYEFGGEIYTIQDLKDIPRNHLRLVKALGQGAFGEVYQGFFRHRPGDAVEMPVAVKSLPELSTLQAEKDFLMEALIMSKFNHPNVVHFIGVCFEKHPHFIVLELLAGGDLKEFLRESRPKPERPSPLTMKDLLMCAMDVAKGCRYLEQNHFIHRDVAARNCLLTTKGPGRVVKIADFGMARDIYRSDYYRKGGTTIVPVKWMPPEAFLDGIFTSKTDVWSFGVLLWEVMSLGYMPYTGCGNKEVMDLVTSGGRLDPPSNCPAPVYGIMKHCWHPTPDERPNFCSIIEWLSYCLQVSCKLKAFDKSLKICNDGSFIAPIL</sequence>
<dbReference type="PRINTS" id="PR00109">
    <property type="entry name" value="TYRKINASE"/>
</dbReference>
<evidence type="ECO:0000256" key="1">
    <source>
        <dbReference type="ARBA" id="ARBA00004251"/>
    </source>
</evidence>
<keyword evidence="6 16" id="KW-0547">Nucleotide-binding</keyword>
<dbReference type="InterPro" id="IPR001245">
    <property type="entry name" value="Ser-Thr/Tyr_kinase_cat_dom"/>
</dbReference>
<keyword evidence="8 16" id="KW-0067">ATP-binding</keyword>
<dbReference type="PROSITE" id="PS50011">
    <property type="entry name" value="PROTEIN_KINASE_DOM"/>
    <property type="match status" value="1"/>
</dbReference>
<comment type="caution">
    <text evidence="20">The sequence shown here is derived from an EMBL/GenBank/DDBJ whole genome shotgun (WGS) entry which is preliminary data.</text>
</comment>
<keyword evidence="3" id="KW-0808">Transferase</keyword>
<dbReference type="FunFam" id="2.60.120.200:FF:000193">
    <property type="entry name" value="Tyrosine-protein kinase receptor"/>
    <property type="match status" value="1"/>
</dbReference>
<evidence type="ECO:0000256" key="8">
    <source>
        <dbReference type="ARBA" id="ARBA00022840"/>
    </source>
</evidence>
<dbReference type="CDD" id="cd00112">
    <property type="entry name" value="LDLa"/>
    <property type="match status" value="1"/>
</dbReference>
<dbReference type="PROSITE" id="PS00107">
    <property type="entry name" value="PROTEIN_KINASE_ATP"/>
    <property type="match status" value="1"/>
</dbReference>
<feature type="domain" description="MAM" evidence="19">
    <location>
        <begin position="1"/>
        <end position="91"/>
    </location>
</feature>
<evidence type="ECO:0000256" key="15">
    <source>
        <dbReference type="ARBA" id="ARBA00051243"/>
    </source>
</evidence>
<evidence type="ECO:0000256" key="7">
    <source>
        <dbReference type="ARBA" id="ARBA00022777"/>
    </source>
</evidence>
<evidence type="ECO:0000256" key="13">
    <source>
        <dbReference type="ARBA" id="ARBA00023170"/>
    </source>
</evidence>
<dbReference type="PROSITE" id="PS00239">
    <property type="entry name" value="RECEPTOR_TYR_KIN_II"/>
    <property type="match status" value="1"/>
</dbReference>